<keyword evidence="7 10" id="KW-1133">Transmembrane helix</keyword>
<evidence type="ECO:0000256" key="10">
    <source>
        <dbReference type="SAM" id="Phobius"/>
    </source>
</evidence>
<evidence type="ECO:0000256" key="7">
    <source>
        <dbReference type="ARBA" id="ARBA00022989"/>
    </source>
</evidence>
<evidence type="ECO:0000256" key="5">
    <source>
        <dbReference type="ARBA" id="ARBA00022692"/>
    </source>
</evidence>
<keyword evidence="6" id="KW-0735">Signal-anchor</keyword>
<evidence type="ECO:0000313" key="11">
    <source>
        <dbReference type="EMBL" id="CAF9910870.1"/>
    </source>
</evidence>
<dbReference type="EMBL" id="CAJPDR010000045">
    <property type="protein sequence ID" value="CAF9910870.1"/>
    <property type="molecule type" value="Genomic_DNA"/>
</dbReference>
<gene>
    <name evidence="11" type="ORF">ALECFALPRED_006916</name>
</gene>
<keyword evidence="9" id="KW-0325">Glycoprotein</keyword>
<keyword evidence="3" id="KW-0328">Glycosyltransferase</keyword>
<evidence type="ECO:0000256" key="9">
    <source>
        <dbReference type="ARBA" id="ARBA00023180"/>
    </source>
</evidence>
<comment type="similarity">
    <text evidence="2">Belongs to the MNN1/MNT family.</text>
</comment>
<evidence type="ECO:0000313" key="12">
    <source>
        <dbReference type="Proteomes" id="UP000664203"/>
    </source>
</evidence>
<proteinExistence type="inferred from homology"/>
<protein>
    <submittedName>
        <fullName evidence="11">Uncharacterized protein</fullName>
    </submittedName>
</protein>
<name>A0A8H3I823_9LECA</name>
<dbReference type="InterPro" id="IPR022751">
    <property type="entry name" value="Alpha_mannosyltransferase"/>
</dbReference>
<keyword evidence="8 10" id="KW-0472">Membrane</keyword>
<dbReference type="AlphaFoldDB" id="A0A8H3I823"/>
<reference evidence="11" key="1">
    <citation type="submission" date="2021-03" db="EMBL/GenBank/DDBJ databases">
        <authorList>
            <person name="Tagirdzhanova G."/>
        </authorList>
    </citation>
    <scope>NUCLEOTIDE SEQUENCE</scope>
</reference>
<comment type="caution">
    <text evidence="11">The sequence shown here is derived from an EMBL/GenBank/DDBJ whole genome shotgun (WGS) entry which is preliminary data.</text>
</comment>
<sequence>MKIDGRNTRGRLITLGAISLILASVLYIASRVSSFSALRQQGAFGNSLSSIPNHQPPTTGSYSHSSQEATSALESLLEQDIELSDLAGKGQRVSALSTLLEAIIEDPTIPRDGFFGFRTQEFGWWRLSSKTYLPWADRLESEVGIVMCVGQKNFVLAAQNIRTLRNVLGSTLPIDIFYAGEHDFPWEKRKELENFAPDIHTLNILDFYDDTVAGINDSLTENGWVMKPFAMLASRFQKAILVDADTIFLQRPDTYFDDDIHLKETGTLFYHDRAVKGGYTGWIDTLKWIKEVLKDRKPSAMLKESIFWTAKLEHQQESGLVFMDKQKPDVFTSLMFATWMNTKAAREEYVYKHIFGDKETFWLACELTSTPYYFNPFYTGMIGHYEAGAKEMCSVQLLHLDSGGSPFWLNGGLRENKRLDQELGQKDFATLTDYIPAGVTWAEQPRWRYMKNGVFCTDAKPDRVKSVEKAELTKLIEDMIIEATEVDKMFPN</sequence>
<dbReference type="GO" id="GO:0000033">
    <property type="term" value="F:alpha-1,3-mannosyltransferase activity"/>
    <property type="evidence" value="ECO:0007669"/>
    <property type="project" value="TreeGrafter"/>
</dbReference>
<dbReference type="PANTHER" id="PTHR31392:SF1">
    <property type="entry name" value="ALPHA-1,3-MANNOSYLTRANSFERASE MNN1-RELATED"/>
    <property type="match status" value="1"/>
</dbReference>
<dbReference type="GO" id="GO:0016020">
    <property type="term" value="C:membrane"/>
    <property type="evidence" value="ECO:0007669"/>
    <property type="project" value="UniProtKB-SubCell"/>
</dbReference>
<dbReference type="Proteomes" id="UP000664203">
    <property type="component" value="Unassembled WGS sequence"/>
</dbReference>
<evidence type="ECO:0000256" key="6">
    <source>
        <dbReference type="ARBA" id="ARBA00022968"/>
    </source>
</evidence>
<evidence type="ECO:0000256" key="4">
    <source>
        <dbReference type="ARBA" id="ARBA00022679"/>
    </source>
</evidence>
<comment type="subcellular location">
    <subcellularLocation>
        <location evidence="1">Membrane</location>
        <topology evidence="1">Single-pass type II membrane protein</topology>
    </subcellularLocation>
</comment>
<evidence type="ECO:0000256" key="1">
    <source>
        <dbReference type="ARBA" id="ARBA00004606"/>
    </source>
</evidence>
<dbReference type="SUPFAM" id="SSF53448">
    <property type="entry name" value="Nucleotide-diphospho-sugar transferases"/>
    <property type="match status" value="1"/>
</dbReference>
<dbReference type="OrthoDB" id="430354at2759"/>
<evidence type="ECO:0000256" key="2">
    <source>
        <dbReference type="ARBA" id="ARBA00009105"/>
    </source>
</evidence>
<keyword evidence="5 10" id="KW-0812">Transmembrane</keyword>
<dbReference type="GO" id="GO:0006493">
    <property type="term" value="P:protein O-linked glycosylation"/>
    <property type="evidence" value="ECO:0007669"/>
    <property type="project" value="TreeGrafter"/>
</dbReference>
<organism evidence="11 12">
    <name type="scientific">Alectoria fallacina</name>
    <dbReference type="NCBI Taxonomy" id="1903189"/>
    <lineage>
        <taxon>Eukaryota</taxon>
        <taxon>Fungi</taxon>
        <taxon>Dikarya</taxon>
        <taxon>Ascomycota</taxon>
        <taxon>Pezizomycotina</taxon>
        <taxon>Lecanoromycetes</taxon>
        <taxon>OSLEUM clade</taxon>
        <taxon>Lecanoromycetidae</taxon>
        <taxon>Lecanorales</taxon>
        <taxon>Lecanorineae</taxon>
        <taxon>Parmeliaceae</taxon>
        <taxon>Alectoria</taxon>
    </lineage>
</organism>
<keyword evidence="12" id="KW-1185">Reference proteome</keyword>
<keyword evidence="4" id="KW-0808">Transferase</keyword>
<evidence type="ECO:0000256" key="3">
    <source>
        <dbReference type="ARBA" id="ARBA00022676"/>
    </source>
</evidence>
<dbReference type="PANTHER" id="PTHR31392">
    <property type="entry name" value="ALPHA-1,3-MANNOSYLTRANSFERASE MNN1-RELATED"/>
    <property type="match status" value="1"/>
</dbReference>
<accession>A0A8H3I823</accession>
<feature type="transmembrane region" description="Helical" evidence="10">
    <location>
        <begin position="12"/>
        <end position="30"/>
    </location>
</feature>
<dbReference type="GO" id="GO:0005794">
    <property type="term" value="C:Golgi apparatus"/>
    <property type="evidence" value="ECO:0007669"/>
    <property type="project" value="TreeGrafter"/>
</dbReference>
<dbReference type="Pfam" id="PF11051">
    <property type="entry name" value="Mannosyl_trans3"/>
    <property type="match status" value="1"/>
</dbReference>
<dbReference type="InterPro" id="IPR029044">
    <property type="entry name" value="Nucleotide-diphossugar_trans"/>
</dbReference>
<evidence type="ECO:0000256" key="8">
    <source>
        <dbReference type="ARBA" id="ARBA00023136"/>
    </source>
</evidence>